<proteinExistence type="predicted"/>
<dbReference type="SUPFAM" id="SSF57701">
    <property type="entry name" value="Zn2/Cys6 DNA-binding domain"/>
    <property type="match status" value="1"/>
</dbReference>
<dbReference type="CDD" id="cd00067">
    <property type="entry name" value="GAL4"/>
    <property type="match status" value="1"/>
</dbReference>
<evidence type="ECO:0000313" key="5">
    <source>
        <dbReference type="Proteomes" id="UP001465668"/>
    </source>
</evidence>
<dbReference type="InterPro" id="IPR001138">
    <property type="entry name" value="Zn2Cys6_DnaBD"/>
</dbReference>
<dbReference type="SMART" id="SM00066">
    <property type="entry name" value="GAL4"/>
    <property type="match status" value="1"/>
</dbReference>
<evidence type="ECO:0000259" key="3">
    <source>
        <dbReference type="PROSITE" id="PS50048"/>
    </source>
</evidence>
<dbReference type="Pfam" id="PF00172">
    <property type="entry name" value="Zn_clus"/>
    <property type="match status" value="1"/>
</dbReference>
<dbReference type="EMBL" id="JARVKM010000057">
    <property type="protein sequence ID" value="KAK9772863.1"/>
    <property type="molecule type" value="Genomic_DNA"/>
</dbReference>
<dbReference type="InterPro" id="IPR036864">
    <property type="entry name" value="Zn2-C6_fun-type_DNA-bd_sf"/>
</dbReference>
<reference evidence="4 5" key="1">
    <citation type="submission" date="2024-02" db="EMBL/GenBank/DDBJ databases">
        <title>First draft genome assembly of two strains of Seiridium cardinale.</title>
        <authorList>
            <person name="Emiliani G."/>
            <person name="Scali E."/>
        </authorList>
    </citation>
    <scope>NUCLEOTIDE SEQUENCE [LARGE SCALE GENOMIC DNA]</scope>
    <source>
        <strain evidence="4 5">BM-138-000479</strain>
    </source>
</reference>
<gene>
    <name evidence="4" type="ORF">SCAR479_10548</name>
</gene>
<organism evidence="4 5">
    <name type="scientific">Seiridium cardinale</name>
    <dbReference type="NCBI Taxonomy" id="138064"/>
    <lineage>
        <taxon>Eukaryota</taxon>
        <taxon>Fungi</taxon>
        <taxon>Dikarya</taxon>
        <taxon>Ascomycota</taxon>
        <taxon>Pezizomycotina</taxon>
        <taxon>Sordariomycetes</taxon>
        <taxon>Xylariomycetidae</taxon>
        <taxon>Amphisphaeriales</taxon>
        <taxon>Sporocadaceae</taxon>
        <taxon>Seiridium</taxon>
    </lineage>
</organism>
<sequence length="378" mass="41691">MSSSPISHSSHSRASRKQEIPANLILNWQSSTLQGVKPLMRRPKTACERCRTAKVKCPGDGERDCARCTSRGLSCRYAQSAPLPSPAFSRPQSGADRTVQEDTQVDFRAADPMAFLGGANGISQQMLDSSADWSNMNDICPPESGLDQHMDWDAMDPSLDWSSGDRDLAGGLLNTSITPPSTLSNTTDHTPTSDEQQSLSRLGLYPFVTSTTATSELSQQNLFASQSCQCRSGFLVIIPNARAALQKRRLDVVCEVTGELVRKCQDIVDCRECDINCTDLICIMSIFQEADGCFDYIANTDIDGTITVSLGSYKTIVDEPDVKHWRRIAKGQDLLERLNPGCRLGKTNIDYLEAVIRNSKDNFHQIIKGFHEEARMAK</sequence>
<name>A0ABR2XGD2_9PEZI</name>
<dbReference type="PROSITE" id="PS00463">
    <property type="entry name" value="ZN2_CY6_FUNGAL_1"/>
    <property type="match status" value="1"/>
</dbReference>
<dbReference type="Proteomes" id="UP001465668">
    <property type="component" value="Unassembled WGS sequence"/>
</dbReference>
<dbReference type="PROSITE" id="PS50048">
    <property type="entry name" value="ZN2_CY6_FUNGAL_2"/>
    <property type="match status" value="1"/>
</dbReference>
<evidence type="ECO:0000256" key="2">
    <source>
        <dbReference type="SAM" id="MobiDB-lite"/>
    </source>
</evidence>
<keyword evidence="1" id="KW-0539">Nucleus</keyword>
<comment type="caution">
    <text evidence="4">The sequence shown here is derived from an EMBL/GenBank/DDBJ whole genome shotgun (WGS) entry which is preliminary data.</text>
</comment>
<accession>A0ABR2XGD2</accession>
<protein>
    <submittedName>
        <fullName evidence="4">Zn(2)-C6 fungal-type domain-containing protein</fullName>
    </submittedName>
</protein>
<keyword evidence="5" id="KW-1185">Reference proteome</keyword>
<dbReference type="Gene3D" id="4.10.240.10">
    <property type="entry name" value="Zn(2)-C6 fungal-type DNA-binding domain"/>
    <property type="match status" value="1"/>
</dbReference>
<feature type="domain" description="Zn(2)-C6 fungal-type" evidence="3">
    <location>
        <begin position="46"/>
        <end position="77"/>
    </location>
</feature>
<evidence type="ECO:0000313" key="4">
    <source>
        <dbReference type="EMBL" id="KAK9772863.1"/>
    </source>
</evidence>
<feature type="region of interest" description="Disordered" evidence="2">
    <location>
        <begin position="174"/>
        <end position="197"/>
    </location>
</feature>
<evidence type="ECO:0000256" key="1">
    <source>
        <dbReference type="ARBA" id="ARBA00023242"/>
    </source>
</evidence>